<proteinExistence type="predicted"/>
<dbReference type="Gene3D" id="3.30.450.40">
    <property type="match status" value="1"/>
</dbReference>
<dbReference type="PANTHER" id="PTHR30136:SF24">
    <property type="entry name" value="HTH-TYPE TRANSCRIPTIONAL REPRESSOR ALLR"/>
    <property type="match status" value="1"/>
</dbReference>
<dbReference type="InterPro" id="IPR029016">
    <property type="entry name" value="GAF-like_dom_sf"/>
</dbReference>
<dbReference type="SUPFAM" id="SSF55781">
    <property type="entry name" value="GAF domain-like"/>
    <property type="match status" value="1"/>
</dbReference>
<dbReference type="InterPro" id="IPR036390">
    <property type="entry name" value="WH_DNA-bd_sf"/>
</dbReference>
<keyword evidence="3" id="KW-0804">Transcription</keyword>
<evidence type="ECO:0000259" key="5">
    <source>
        <dbReference type="PROSITE" id="PS51078"/>
    </source>
</evidence>
<dbReference type="InterPro" id="IPR005471">
    <property type="entry name" value="Tscrpt_reg_IclR_N"/>
</dbReference>
<sequence>MTRKAGTQTLERGLELLELAVDESLTLAELTRRSGLPRGVAYRLVSALAGREFLAQGGNGRFRGGPALLRLSHRAGKQTDIATLARPYLDSLSEKTGLSAFLGRRDGDDSVHLLRAHGNERVSVTTQPGSRRLLPETGMGKALLIDDDDENVRRIAVAGGLADKGKALLADLAAARSNDVVLQRGPPPDSIHSVAAPVRNQHGEIIAAINVAAAAVYMSDARMAELAPQVRQAADELGAALASQP</sequence>
<comment type="caution">
    <text evidence="6">The sequence shown here is derived from an EMBL/GenBank/DDBJ whole genome shotgun (WGS) entry which is preliminary data.</text>
</comment>
<protein>
    <submittedName>
        <fullName evidence="6">IclR family transcriptional regulator</fullName>
    </submittedName>
</protein>
<feature type="domain" description="HTH iclR-type" evidence="4">
    <location>
        <begin position="7"/>
        <end position="66"/>
    </location>
</feature>
<dbReference type="SMART" id="SM00346">
    <property type="entry name" value="HTH_ICLR"/>
    <property type="match status" value="1"/>
</dbReference>
<dbReference type="Pfam" id="PF09339">
    <property type="entry name" value="HTH_IclR"/>
    <property type="match status" value="1"/>
</dbReference>
<dbReference type="GO" id="GO:0045892">
    <property type="term" value="P:negative regulation of DNA-templated transcription"/>
    <property type="evidence" value="ECO:0007669"/>
    <property type="project" value="TreeGrafter"/>
</dbReference>
<reference evidence="6 7" key="1">
    <citation type="submission" date="2019-03" db="EMBL/GenBank/DDBJ databases">
        <title>Genomic Encyclopedia of Type Strains, Phase IV (KMG-IV): sequencing the most valuable type-strain genomes for metagenomic binning, comparative biology and taxonomic classification.</title>
        <authorList>
            <person name="Goeker M."/>
        </authorList>
    </citation>
    <scope>NUCLEOTIDE SEQUENCE [LARGE SCALE GENOMIC DNA]</scope>
    <source>
        <strain evidence="6 7">DSM 25059</strain>
    </source>
</reference>
<dbReference type="Pfam" id="PF01614">
    <property type="entry name" value="IclR_C"/>
    <property type="match status" value="1"/>
</dbReference>
<accession>A0A4R6FBR6</accession>
<gene>
    <name evidence="6" type="ORF">EV664_11662</name>
</gene>
<dbReference type="AlphaFoldDB" id="A0A4R6FBR6"/>
<keyword evidence="2" id="KW-0238">DNA-binding</keyword>
<dbReference type="InterPro" id="IPR036388">
    <property type="entry name" value="WH-like_DNA-bd_sf"/>
</dbReference>
<dbReference type="SUPFAM" id="SSF46785">
    <property type="entry name" value="Winged helix' DNA-binding domain"/>
    <property type="match status" value="1"/>
</dbReference>
<dbReference type="PROSITE" id="PS51078">
    <property type="entry name" value="ICLR_ED"/>
    <property type="match status" value="1"/>
</dbReference>
<evidence type="ECO:0000313" key="7">
    <source>
        <dbReference type="Proteomes" id="UP000295493"/>
    </source>
</evidence>
<organism evidence="6 7">
    <name type="scientific">Stakelama pacifica</name>
    <dbReference type="NCBI Taxonomy" id="517720"/>
    <lineage>
        <taxon>Bacteria</taxon>
        <taxon>Pseudomonadati</taxon>
        <taxon>Pseudomonadota</taxon>
        <taxon>Alphaproteobacteria</taxon>
        <taxon>Sphingomonadales</taxon>
        <taxon>Sphingomonadaceae</taxon>
        <taxon>Stakelama</taxon>
    </lineage>
</organism>
<evidence type="ECO:0000259" key="4">
    <source>
        <dbReference type="PROSITE" id="PS51077"/>
    </source>
</evidence>
<evidence type="ECO:0000256" key="1">
    <source>
        <dbReference type="ARBA" id="ARBA00023015"/>
    </source>
</evidence>
<keyword evidence="7" id="KW-1185">Reference proteome</keyword>
<evidence type="ECO:0000313" key="6">
    <source>
        <dbReference type="EMBL" id="TDN78619.1"/>
    </source>
</evidence>
<dbReference type="EMBL" id="SNWD01000016">
    <property type="protein sequence ID" value="TDN78619.1"/>
    <property type="molecule type" value="Genomic_DNA"/>
</dbReference>
<dbReference type="RefSeq" id="WP_162848894.1">
    <property type="nucleotide sequence ID" value="NZ_BMLU01000015.1"/>
</dbReference>
<feature type="domain" description="IclR-ED" evidence="5">
    <location>
        <begin position="67"/>
        <end position="243"/>
    </location>
</feature>
<dbReference type="PROSITE" id="PS51077">
    <property type="entry name" value="HTH_ICLR"/>
    <property type="match status" value="1"/>
</dbReference>
<dbReference type="Gene3D" id="1.10.10.10">
    <property type="entry name" value="Winged helix-like DNA-binding domain superfamily/Winged helix DNA-binding domain"/>
    <property type="match status" value="1"/>
</dbReference>
<dbReference type="GO" id="GO:0003700">
    <property type="term" value="F:DNA-binding transcription factor activity"/>
    <property type="evidence" value="ECO:0007669"/>
    <property type="project" value="TreeGrafter"/>
</dbReference>
<keyword evidence="1" id="KW-0805">Transcription regulation</keyword>
<dbReference type="GO" id="GO:0003677">
    <property type="term" value="F:DNA binding"/>
    <property type="evidence" value="ECO:0007669"/>
    <property type="project" value="UniProtKB-KW"/>
</dbReference>
<dbReference type="Proteomes" id="UP000295493">
    <property type="component" value="Unassembled WGS sequence"/>
</dbReference>
<dbReference type="InterPro" id="IPR014757">
    <property type="entry name" value="Tscrpt_reg_IclR_C"/>
</dbReference>
<evidence type="ECO:0000256" key="3">
    <source>
        <dbReference type="ARBA" id="ARBA00023163"/>
    </source>
</evidence>
<dbReference type="PANTHER" id="PTHR30136">
    <property type="entry name" value="HELIX-TURN-HELIX TRANSCRIPTIONAL REGULATOR, ICLR FAMILY"/>
    <property type="match status" value="1"/>
</dbReference>
<dbReference type="InterPro" id="IPR050707">
    <property type="entry name" value="HTH_MetabolicPath_Reg"/>
</dbReference>
<evidence type="ECO:0000256" key="2">
    <source>
        <dbReference type="ARBA" id="ARBA00023125"/>
    </source>
</evidence>
<name>A0A4R6FBR6_9SPHN</name>